<organism evidence="1 2">
    <name type="scientific">Crucibulum laeve</name>
    <dbReference type="NCBI Taxonomy" id="68775"/>
    <lineage>
        <taxon>Eukaryota</taxon>
        <taxon>Fungi</taxon>
        <taxon>Dikarya</taxon>
        <taxon>Basidiomycota</taxon>
        <taxon>Agaricomycotina</taxon>
        <taxon>Agaricomycetes</taxon>
        <taxon>Agaricomycetidae</taxon>
        <taxon>Agaricales</taxon>
        <taxon>Agaricineae</taxon>
        <taxon>Nidulariaceae</taxon>
        <taxon>Crucibulum</taxon>
    </lineage>
</organism>
<dbReference type="EMBL" id="ML213595">
    <property type="protein sequence ID" value="TFK41306.1"/>
    <property type="molecule type" value="Genomic_DNA"/>
</dbReference>
<keyword evidence="2" id="KW-1185">Reference proteome</keyword>
<accession>A0A5C3MA14</accession>
<evidence type="ECO:0000313" key="1">
    <source>
        <dbReference type="EMBL" id="TFK41306.1"/>
    </source>
</evidence>
<proteinExistence type="predicted"/>
<sequence length="92" mass="10063">MFREIISLACCLFLDQTFSLSKLHKNGGNRLNGQATEQLYALPAVLGVSVPLSMIVSKICSENLLRYVHTSAHSLVLCPQPSQSNIGPFQCL</sequence>
<evidence type="ECO:0000313" key="2">
    <source>
        <dbReference type="Proteomes" id="UP000308652"/>
    </source>
</evidence>
<gene>
    <name evidence="1" type="ORF">BDQ12DRAFT_679239</name>
</gene>
<reference evidence="1 2" key="1">
    <citation type="journal article" date="2019" name="Nat. Ecol. Evol.">
        <title>Megaphylogeny resolves global patterns of mushroom evolution.</title>
        <authorList>
            <person name="Varga T."/>
            <person name="Krizsan K."/>
            <person name="Foldi C."/>
            <person name="Dima B."/>
            <person name="Sanchez-Garcia M."/>
            <person name="Sanchez-Ramirez S."/>
            <person name="Szollosi G.J."/>
            <person name="Szarkandi J.G."/>
            <person name="Papp V."/>
            <person name="Albert L."/>
            <person name="Andreopoulos W."/>
            <person name="Angelini C."/>
            <person name="Antonin V."/>
            <person name="Barry K.W."/>
            <person name="Bougher N.L."/>
            <person name="Buchanan P."/>
            <person name="Buyck B."/>
            <person name="Bense V."/>
            <person name="Catcheside P."/>
            <person name="Chovatia M."/>
            <person name="Cooper J."/>
            <person name="Damon W."/>
            <person name="Desjardin D."/>
            <person name="Finy P."/>
            <person name="Geml J."/>
            <person name="Haridas S."/>
            <person name="Hughes K."/>
            <person name="Justo A."/>
            <person name="Karasinski D."/>
            <person name="Kautmanova I."/>
            <person name="Kiss B."/>
            <person name="Kocsube S."/>
            <person name="Kotiranta H."/>
            <person name="LaButti K.M."/>
            <person name="Lechner B.E."/>
            <person name="Liimatainen K."/>
            <person name="Lipzen A."/>
            <person name="Lukacs Z."/>
            <person name="Mihaltcheva S."/>
            <person name="Morgado L.N."/>
            <person name="Niskanen T."/>
            <person name="Noordeloos M.E."/>
            <person name="Ohm R.A."/>
            <person name="Ortiz-Santana B."/>
            <person name="Ovrebo C."/>
            <person name="Racz N."/>
            <person name="Riley R."/>
            <person name="Savchenko A."/>
            <person name="Shiryaev A."/>
            <person name="Soop K."/>
            <person name="Spirin V."/>
            <person name="Szebenyi C."/>
            <person name="Tomsovsky M."/>
            <person name="Tulloss R.E."/>
            <person name="Uehling J."/>
            <person name="Grigoriev I.V."/>
            <person name="Vagvolgyi C."/>
            <person name="Papp T."/>
            <person name="Martin F.M."/>
            <person name="Miettinen O."/>
            <person name="Hibbett D.S."/>
            <person name="Nagy L.G."/>
        </authorList>
    </citation>
    <scope>NUCLEOTIDE SEQUENCE [LARGE SCALE GENOMIC DNA]</scope>
    <source>
        <strain evidence="1 2">CBS 166.37</strain>
    </source>
</reference>
<name>A0A5C3MA14_9AGAR</name>
<dbReference type="Proteomes" id="UP000308652">
    <property type="component" value="Unassembled WGS sequence"/>
</dbReference>
<dbReference type="AlphaFoldDB" id="A0A5C3MA14"/>
<protein>
    <submittedName>
        <fullName evidence="1">Uncharacterized protein</fullName>
    </submittedName>
</protein>